<proteinExistence type="predicted"/>
<accession>A0A382D1E5</accession>
<sequence length="142" mass="15037">MVPLTTEGGAHEFTQLAELCEALARRLGGWSTDGTDPSSAGTMSSLSARLTEHAGWWQDRIPESELLEGICEEASDPTRLDAVLAMLDVAPPSRVAAVALVLDGLIAHLVGLAGRLSSVGDAPARRVVRLVLADLEDRPQSR</sequence>
<evidence type="ECO:0000313" key="1">
    <source>
        <dbReference type="EMBL" id="SVB31377.1"/>
    </source>
</evidence>
<dbReference type="EMBL" id="UINC01036822">
    <property type="protein sequence ID" value="SVB31377.1"/>
    <property type="molecule type" value="Genomic_DNA"/>
</dbReference>
<gene>
    <name evidence="1" type="ORF">METZ01_LOCUS184231</name>
</gene>
<reference evidence="1" key="1">
    <citation type="submission" date="2018-05" db="EMBL/GenBank/DDBJ databases">
        <authorList>
            <person name="Lanie J.A."/>
            <person name="Ng W.-L."/>
            <person name="Kazmierczak K.M."/>
            <person name="Andrzejewski T.M."/>
            <person name="Davidsen T.M."/>
            <person name="Wayne K.J."/>
            <person name="Tettelin H."/>
            <person name="Glass J.I."/>
            <person name="Rusch D."/>
            <person name="Podicherti R."/>
            <person name="Tsui H.-C.T."/>
            <person name="Winkler M.E."/>
        </authorList>
    </citation>
    <scope>NUCLEOTIDE SEQUENCE</scope>
</reference>
<protein>
    <submittedName>
        <fullName evidence="1">Uncharacterized protein</fullName>
    </submittedName>
</protein>
<organism evidence="1">
    <name type="scientific">marine metagenome</name>
    <dbReference type="NCBI Taxonomy" id="408172"/>
    <lineage>
        <taxon>unclassified sequences</taxon>
        <taxon>metagenomes</taxon>
        <taxon>ecological metagenomes</taxon>
    </lineage>
</organism>
<dbReference type="AlphaFoldDB" id="A0A382D1E5"/>
<name>A0A382D1E5_9ZZZZ</name>